<protein>
    <submittedName>
        <fullName evidence="13">D-alanyl-D-alanine carboxypeptidase</fullName>
        <ecNumber evidence="13">3.4.16.4</ecNumber>
    </submittedName>
</protein>
<evidence type="ECO:0000256" key="1">
    <source>
        <dbReference type="ARBA" id="ARBA00007164"/>
    </source>
</evidence>
<proteinExistence type="inferred from homology"/>
<keyword evidence="10" id="KW-1133">Transmembrane helix</keyword>
<keyword evidence="13" id="KW-0121">Carboxypeptidase</keyword>
<dbReference type="GO" id="GO:0030655">
    <property type="term" value="P:beta-lactam antibiotic catabolic process"/>
    <property type="evidence" value="ECO:0007669"/>
    <property type="project" value="InterPro"/>
</dbReference>
<dbReference type="RefSeq" id="WP_115251314.1">
    <property type="nucleotide sequence ID" value="NZ_UHFF01000002.1"/>
</dbReference>
<evidence type="ECO:0000256" key="9">
    <source>
        <dbReference type="RuleBase" id="RU004016"/>
    </source>
</evidence>
<evidence type="ECO:0000256" key="6">
    <source>
        <dbReference type="ARBA" id="ARBA00023316"/>
    </source>
</evidence>
<evidence type="ECO:0000256" key="11">
    <source>
        <dbReference type="SAM" id="SignalP"/>
    </source>
</evidence>
<gene>
    <name evidence="13" type="primary">dacA_2</name>
    <name evidence="13" type="ORF">NCTC12092_01722</name>
</gene>
<keyword evidence="13" id="KW-0645">Protease</keyword>
<keyword evidence="10" id="KW-0472">Membrane</keyword>
<dbReference type="SUPFAM" id="SSF56601">
    <property type="entry name" value="beta-lactamase/transpeptidase-like"/>
    <property type="match status" value="1"/>
</dbReference>
<dbReference type="GO" id="GO:0046677">
    <property type="term" value="P:response to antibiotic"/>
    <property type="evidence" value="ECO:0007669"/>
    <property type="project" value="InterPro"/>
</dbReference>
<dbReference type="InterPro" id="IPR018044">
    <property type="entry name" value="Peptidase_S11"/>
</dbReference>
<evidence type="ECO:0000256" key="2">
    <source>
        <dbReference type="ARBA" id="ARBA00022729"/>
    </source>
</evidence>
<feature type="transmembrane region" description="Helical" evidence="10">
    <location>
        <begin position="369"/>
        <end position="390"/>
    </location>
</feature>
<evidence type="ECO:0000256" key="5">
    <source>
        <dbReference type="ARBA" id="ARBA00022984"/>
    </source>
</evidence>
<keyword evidence="3 13" id="KW-0378">Hydrolase</keyword>
<feature type="active site" evidence="7">
    <location>
        <position position="134"/>
    </location>
</feature>
<keyword evidence="10" id="KW-0812">Transmembrane</keyword>
<dbReference type="InterPro" id="IPR012338">
    <property type="entry name" value="Beta-lactam/transpept-like"/>
</dbReference>
<evidence type="ECO:0000256" key="7">
    <source>
        <dbReference type="PIRSR" id="PIRSR618044-1"/>
    </source>
</evidence>
<feature type="chain" id="PRO_5016773028" evidence="11">
    <location>
        <begin position="24"/>
        <end position="393"/>
    </location>
</feature>
<dbReference type="GO" id="GO:0009252">
    <property type="term" value="P:peptidoglycan biosynthetic process"/>
    <property type="evidence" value="ECO:0007669"/>
    <property type="project" value="UniProtKB-KW"/>
</dbReference>
<evidence type="ECO:0000313" key="14">
    <source>
        <dbReference type="Proteomes" id="UP000254461"/>
    </source>
</evidence>
<dbReference type="InterPro" id="IPR001967">
    <property type="entry name" value="Peptidase_S11_N"/>
</dbReference>
<dbReference type="AlphaFoldDB" id="A0A380JSL3"/>
<dbReference type="GO" id="GO:0071555">
    <property type="term" value="P:cell wall organization"/>
    <property type="evidence" value="ECO:0007669"/>
    <property type="project" value="UniProtKB-KW"/>
</dbReference>
<evidence type="ECO:0000259" key="12">
    <source>
        <dbReference type="Pfam" id="PF00768"/>
    </source>
</evidence>
<feature type="binding site" evidence="8">
    <location>
        <position position="261"/>
    </location>
    <ligand>
        <name>substrate</name>
    </ligand>
</feature>
<keyword evidence="2 11" id="KW-0732">Signal</keyword>
<dbReference type="PRINTS" id="PR00725">
    <property type="entry name" value="DADACBPTASE1"/>
</dbReference>
<evidence type="ECO:0000256" key="4">
    <source>
        <dbReference type="ARBA" id="ARBA00022960"/>
    </source>
</evidence>
<dbReference type="InterPro" id="IPR000871">
    <property type="entry name" value="Beta-lactam_class-A"/>
</dbReference>
<sequence>MTKRLLLFVLVCLCFLGISQVHAEDVMEITRKAGYTVSEVNRPKASIVVDAKTSEILWQDNIDMPRDPASMSKMFTLYILFEELAKGKVTLDTTITATETDQAISKIYEISNNNIVAGVAYPIRDLIIMTVVPSSNAATVMIANYLSNNDASAFIDRINKTAKELGMTNTHFSNASGAIAQAFQGYYVPEKYDLTASNITTARDFATLIYYFLTNYPSILDFTNQTVVRTMVGTPYEEEFHSYNHSLPDGKFGIEGVDGMKTGSSPSAAFNAVVTVKRGNTRLITVVLGVGDWSDQNGEFYRHPFINALTEKAFKDSKTLTKAKRSKLKRLVAKPASTAAAAKRQLPQATTDQSFLEKIEQFVDDHRPLVLICLAIFILIVLLLALMAFMMGR</sequence>
<dbReference type="EMBL" id="UHFF01000002">
    <property type="protein sequence ID" value="SUN48308.1"/>
    <property type="molecule type" value="Genomic_DNA"/>
</dbReference>
<comment type="similarity">
    <text evidence="1 9">Belongs to the peptidase S11 family.</text>
</comment>
<evidence type="ECO:0000256" key="10">
    <source>
        <dbReference type="SAM" id="Phobius"/>
    </source>
</evidence>
<name>A0A380JSL3_9STRE</name>
<feature type="domain" description="Peptidase S11 D-alanyl-D-alanine carboxypeptidase A N-terminal" evidence="12">
    <location>
        <begin position="44"/>
        <end position="290"/>
    </location>
</feature>
<dbReference type="Proteomes" id="UP000254461">
    <property type="component" value="Unassembled WGS sequence"/>
</dbReference>
<feature type="signal peptide" evidence="11">
    <location>
        <begin position="1"/>
        <end position="23"/>
    </location>
</feature>
<dbReference type="Gene3D" id="3.40.710.10">
    <property type="entry name" value="DD-peptidase/beta-lactamase superfamily"/>
    <property type="match status" value="1"/>
</dbReference>
<evidence type="ECO:0000256" key="3">
    <source>
        <dbReference type="ARBA" id="ARBA00022801"/>
    </source>
</evidence>
<dbReference type="GO" id="GO:0009002">
    <property type="term" value="F:serine-type D-Ala-D-Ala carboxypeptidase activity"/>
    <property type="evidence" value="ECO:0007669"/>
    <property type="project" value="UniProtKB-EC"/>
</dbReference>
<accession>A0A380JSL3</accession>
<evidence type="ECO:0000313" key="13">
    <source>
        <dbReference type="EMBL" id="SUN48308.1"/>
    </source>
</evidence>
<feature type="active site" description="Proton acceptor" evidence="7">
    <location>
        <position position="73"/>
    </location>
</feature>
<evidence type="ECO:0000256" key="8">
    <source>
        <dbReference type="PIRSR" id="PIRSR618044-2"/>
    </source>
</evidence>
<dbReference type="GO" id="GO:0008800">
    <property type="term" value="F:beta-lactamase activity"/>
    <property type="evidence" value="ECO:0007669"/>
    <property type="project" value="InterPro"/>
</dbReference>
<dbReference type="GO" id="GO:0006508">
    <property type="term" value="P:proteolysis"/>
    <property type="evidence" value="ECO:0007669"/>
    <property type="project" value="InterPro"/>
</dbReference>
<dbReference type="EC" id="3.4.16.4" evidence="13"/>
<keyword evidence="6" id="KW-0961">Cell wall biogenesis/degradation</keyword>
<reference evidence="13 14" key="1">
    <citation type="submission" date="2018-06" db="EMBL/GenBank/DDBJ databases">
        <authorList>
            <consortium name="Pathogen Informatics"/>
            <person name="Doyle S."/>
        </authorList>
    </citation>
    <scope>NUCLEOTIDE SEQUENCE [LARGE SCALE GENOMIC DNA]</scope>
    <source>
        <strain evidence="13 14">NCTC12092</strain>
    </source>
</reference>
<dbReference type="PANTHER" id="PTHR35333:SF4">
    <property type="entry name" value="SLR0121 PROTEIN"/>
    <property type="match status" value="1"/>
</dbReference>
<keyword evidence="5" id="KW-0573">Peptidoglycan synthesis</keyword>
<feature type="active site" description="Acyl-ester intermediate" evidence="7">
    <location>
        <position position="70"/>
    </location>
</feature>
<keyword evidence="4" id="KW-0133">Cell shape</keyword>
<dbReference type="GO" id="GO:0008360">
    <property type="term" value="P:regulation of cell shape"/>
    <property type="evidence" value="ECO:0007669"/>
    <property type="project" value="UniProtKB-KW"/>
</dbReference>
<organism evidence="13 14">
    <name type="scientific">Streptococcus equi subsp. equi</name>
    <dbReference type="NCBI Taxonomy" id="148942"/>
    <lineage>
        <taxon>Bacteria</taxon>
        <taxon>Bacillati</taxon>
        <taxon>Bacillota</taxon>
        <taxon>Bacilli</taxon>
        <taxon>Lactobacillales</taxon>
        <taxon>Streptococcaceae</taxon>
        <taxon>Streptococcus</taxon>
    </lineage>
</organism>
<dbReference type="PANTHER" id="PTHR35333">
    <property type="entry name" value="BETA-LACTAMASE"/>
    <property type="match status" value="1"/>
</dbReference>
<dbReference type="Pfam" id="PF00768">
    <property type="entry name" value="Peptidase_S11"/>
    <property type="match status" value="1"/>
</dbReference>